<proteinExistence type="predicted"/>
<reference evidence="2 3" key="1">
    <citation type="submission" date="2016-03" db="EMBL/GenBank/DDBJ databases">
        <authorList>
            <person name="Ploux O."/>
        </authorList>
    </citation>
    <scope>NUCLEOTIDE SEQUENCE [LARGE SCALE GENOMIC DNA]</scope>
    <source>
        <strain evidence="2 3">R-45378</strain>
    </source>
</reference>
<feature type="transmembrane region" description="Helical" evidence="1">
    <location>
        <begin position="1052"/>
        <end position="1074"/>
    </location>
</feature>
<dbReference type="Pfam" id="PF00873">
    <property type="entry name" value="ACR_tran"/>
    <property type="match status" value="1"/>
</dbReference>
<dbReference type="PRINTS" id="PR00702">
    <property type="entry name" value="ACRIFLAVINRP"/>
</dbReference>
<dbReference type="Gene3D" id="3.30.70.1440">
    <property type="entry name" value="Multidrug efflux transporter AcrB pore domain"/>
    <property type="match status" value="1"/>
</dbReference>
<accession>A0A177NP63</accession>
<dbReference type="PANTHER" id="PTHR32063:SF16">
    <property type="entry name" value="CATION EFFLUX SYSTEM (ACRB_ACRD_ACRF FAMILY)"/>
    <property type="match status" value="1"/>
</dbReference>
<dbReference type="InterPro" id="IPR027463">
    <property type="entry name" value="AcrB_DN_DC_subdom"/>
</dbReference>
<dbReference type="GO" id="GO:0005886">
    <property type="term" value="C:plasma membrane"/>
    <property type="evidence" value="ECO:0007669"/>
    <property type="project" value="TreeGrafter"/>
</dbReference>
<feature type="transmembrane region" description="Helical" evidence="1">
    <location>
        <begin position="20"/>
        <end position="42"/>
    </location>
</feature>
<dbReference type="InterPro" id="IPR001036">
    <property type="entry name" value="Acrflvin-R"/>
</dbReference>
<feature type="transmembrane region" description="Helical" evidence="1">
    <location>
        <begin position="469"/>
        <end position="486"/>
    </location>
</feature>
<evidence type="ECO:0000313" key="2">
    <source>
        <dbReference type="EMBL" id="OAI19847.1"/>
    </source>
</evidence>
<dbReference type="EMBL" id="LUUJ01000044">
    <property type="protein sequence ID" value="OAI19847.1"/>
    <property type="molecule type" value="Genomic_DNA"/>
</dbReference>
<keyword evidence="1" id="KW-1133">Transmembrane helix</keyword>
<evidence type="ECO:0000256" key="1">
    <source>
        <dbReference type="SAM" id="Phobius"/>
    </source>
</evidence>
<dbReference type="SUPFAM" id="SSF82693">
    <property type="entry name" value="Multidrug efflux transporter AcrB pore domain, PN1, PN2, PC1 and PC2 subdomains"/>
    <property type="match status" value="3"/>
</dbReference>
<evidence type="ECO:0000313" key="3">
    <source>
        <dbReference type="Proteomes" id="UP000077857"/>
    </source>
</evidence>
<sequence length="1086" mass="118256">MNSNEIKKDSLTVAIVRLFTTSHLSLLFLLISLLAGAAALMLTPREEDPQIVVPVMDVFVQAPGASADEVEKQITTPLEVLLRQIQGVEYVYSISRPGQAVVTVRYYVGENLENSLIKTRDKLLANQDIIPPGVSDWLVKPVEIDDVPILLLSLSPQNANVDAMALRRIADELIERLRAVDNVGKSWVVGAAPRRVSIYPDPAKLQAGGIGLADVQRALQQNNLNLQVGQTTANDREIVLEAGPYYQSAEQVGNTVVAGGNGRLLHLRDVAEVVDGPADTDYYTRIGFGPAVAQMHAVGEPGRLPQAGEERPLATVAIAKRRGANAVSVAEQVLALTEELQGSLIPDDVLLIVTRNYGETADHKVNELVMHLGIAILTIIVLLALSLGFKESLIVSLAVPMTFAITLLCDLIFGYTINRVTLFALILSLGLLVDDPIVDVENIHRHYKMRKEPPLQALLSAVDEIRPPTILATFAVIMSFVPMFFITGMMGPYMAPMAFNVPIAMLLSLVIAFSVTPWASYRLLKGDYGKDHGPAFDLKQSRGFKIYQAILAPLLADKTKAWWFLAAVIVAFVLSALMAVTRVVPLKLLPFDNKNELQLVIDMPKGASLEATDRVAAELGRYLATVNEISSYQSYVGLSSPMDFNGMVRHYYLRQGANLGDIRIVLADKTRREQGSHEIALRMRPEIDRIEKQFGANIKIVEMPPGPPVLSTVVAEVYGPPQADYADIINVANRVRADMQQTEGVVDVDDFVEADYEKWQFLVEHDKAAALGVTAAQIAQTLQLALAGADVGLLHAENERQPLAIRLQLPRAARSSEADLLALSVKTANGVLVHLSELGRFDRQSGQKAIYHKNLQRVAYVTAEMAGRSPVEAILDLFDVFEAKPLPAGYKAEMAGEGEWKITVDVFRDLGLAFAAAMVMIYILLVGQTGSLGVPLIMMIAIPLTVIGIMPGFWLINLFAGDVGAYASPIYFTATAMIGMIALAGIVVRNSIILIDFIENIYRGNPDISLADAIVEAGATRLNPIFLTAASAVLGSMMIVLDPIFSGLAWSFIFGIIASTLFSLVVIPVVYFLINRDMPKQVPVED</sequence>
<feature type="transmembrane region" description="Helical" evidence="1">
    <location>
        <begin position="498"/>
        <end position="519"/>
    </location>
</feature>
<dbReference type="Gene3D" id="1.20.1640.10">
    <property type="entry name" value="Multidrug efflux transporter AcrB transmembrane domain"/>
    <property type="match status" value="2"/>
</dbReference>
<dbReference type="PANTHER" id="PTHR32063">
    <property type="match status" value="1"/>
</dbReference>
<feature type="transmembrane region" description="Helical" evidence="1">
    <location>
        <begin position="1025"/>
        <end position="1045"/>
    </location>
</feature>
<feature type="transmembrane region" description="Helical" evidence="1">
    <location>
        <begin position="561"/>
        <end position="584"/>
    </location>
</feature>
<protein>
    <submittedName>
        <fullName evidence="2">Acriflavine resistance protein B</fullName>
    </submittedName>
</protein>
<organism evidence="2 3">
    <name type="scientific">Methylomonas koyamae</name>
    <dbReference type="NCBI Taxonomy" id="702114"/>
    <lineage>
        <taxon>Bacteria</taxon>
        <taxon>Pseudomonadati</taxon>
        <taxon>Pseudomonadota</taxon>
        <taxon>Gammaproteobacteria</taxon>
        <taxon>Methylococcales</taxon>
        <taxon>Methylococcaceae</taxon>
        <taxon>Methylomonas</taxon>
    </lineage>
</organism>
<dbReference type="Gene3D" id="3.30.2090.10">
    <property type="entry name" value="Multidrug efflux transporter AcrB TolC docking domain, DN and DC subdomains"/>
    <property type="match status" value="2"/>
</dbReference>
<dbReference type="OrthoDB" id="9757940at2"/>
<feature type="transmembrane region" description="Helical" evidence="1">
    <location>
        <begin position="910"/>
        <end position="930"/>
    </location>
</feature>
<dbReference type="GO" id="GO:0042910">
    <property type="term" value="F:xenobiotic transmembrane transporter activity"/>
    <property type="evidence" value="ECO:0007669"/>
    <property type="project" value="TreeGrafter"/>
</dbReference>
<keyword evidence="1" id="KW-0472">Membrane</keyword>
<dbReference type="Proteomes" id="UP000077857">
    <property type="component" value="Unassembled WGS sequence"/>
</dbReference>
<comment type="caution">
    <text evidence="2">The sequence shown here is derived from an EMBL/GenBank/DDBJ whole genome shotgun (WGS) entry which is preliminary data.</text>
</comment>
<keyword evidence="1" id="KW-0812">Transmembrane</keyword>
<feature type="transmembrane region" description="Helical" evidence="1">
    <location>
        <begin position="368"/>
        <end position="387"/>
    </location>
</feature>
<dbReference type="RefSeq" id="WP_064039271.1">
    <property type="nucleotide sequence ID" value="NZ_LUUJ01000044.1"/>
</dbReference>
<name>A0A177NP63_9GAMM</name>
<dbReference type="AlphaFoldDB" id="A0A177NP63"/>
<feature type="transmembrane region" description="Helical" evidence="1">
    <location>
        <begin position="936"/>
        <end position="958"/>
    </location>
</feature>
<gene>
    <name evidence="2" type="ORF">A1507_05695</name>
</gene>
<dbReference type="Gene3D" id="3.30.70.1430">
    <property type="entry name" value="Multidrug efflux transporter AcrB pore domain"/>
    <property type="match status" value="2"/>
</dbReference>
<dbReference type="SUPFAM" id="SSF82866">
    <property type="entry name" value="Multidrug efflux transporter AcrB transmembrane domain"/>
    <property type="match status" value="2"/>
</dbReference>
<dbReference type="SUPFAM" id="SSF82714">
    <property type="entry name" value="Multidrug efflux transporter AcrB TolC docking domain, DN and DC subdomains"/>
    <property type="match status" value="2"/>
</dbReference>
<feature type="transmembrane region" description="Helical" evidence="1">
    <location>
        <begin position="393"/>
        <end position="413"/>
    </location>
</feature>
<feature type="transmembrane region" description="Helical" evidence="1">
    <location>
        <begin position="970"/>
        <end position="988"/>
    </location>
</feature>
<dbReference type="Gene3D" id="3.30.70.1320">
    <property type="entry name" value="Multidrug efflux transporter AcrB pore domain like"/>
    <property type="match status" value="1"/>
</dbReference>